<keyword evidence="3" id="KW-1185">Reference proteome</keyword>
<dbReference type="eggNOG" id="KOG0134">
    <property type="taxonomic scope" value="Eukaryota"/>
</dbReference>
<dbReference type="EMBL" id="KE346342">
    <property type="protein sequence ID" value="EXC33627.1"/>
    <property type="molecule type" value="Genomic_DNA"/>
</dbReference>
<gene>
    <name evidence="2" type="ORF">L484_013824</name>
</gene>
<evidence type="ECO:0000256" key="1">
    <source>
        <dbReference type="SAM" id="MobiDB-lite"/>
    </source>
</evidence>
<dbReference type="SUPFAM" id="SSF51395">
    <property type="entry name" value="FMN-linked oxidoreductases"/>
    <property type="match status" value="1"/>
</dbReference>
<proteinExistence type="predicted"/>
<dbReference type="Gene3D" id="3.20.20.70">
    <property type="entry name" value="Aldolase class I"/>
    <property type="match status" value="1"/>
</dbReference>
<dbReference type="AlphaFoldDB" id="W9SZ00"/>
<protein>
    <submittedName>
        <fullName evidence="2">Uncharacterized protein</fullName>
    </submittedName>
</protein>
<feature type="compositionally biased region" description="Polar residues" evidence="1">
    <location>
        <begin position="18"/>
        <end position="32"/>
    </location>
</feature>
<dbReference type="STRING" id="981085.W9SZ00"/>
<feature type="region of interest" description="Disordered" evidence="1">
    <location>
        <begin position="18"/>
        <end position="51"/>
    </location>
</feature>
<evidence type="ECO:0000313" key="3">
    <source>
        <dbReference type="Proteomes" id="UP000030645"/>
    </source>
</evidence>
<dbReference type="InterPro" id="IPR013785">
    <property type="entry name" value="Aldolase_TIM"/>
</dbReference>
<reference evidence="3" key="1">
    <citation type="submission" date="2013-01" db="EMBL/GenBank/DDBJ databases">
        <title>Draft Genome Sequence of a Mulberry Tree, Morus notabilis C.K. Schneid.</title>
        <authorList>
            <person name="He N."/>
            <person name="Zhao S."/>
        </authorList>
    </citation>
    <scope>NUCLEOTIDE SEQUENCE</scope>
</reference>
<dbReference type="Proteomes" id="UP000030645">
    <property type="component" value="Unassembled WGS sequence"/>
</dbReference>
<name>W9SZ00_9ROSA</name>
<accession>W9SZ00</accession>
<evidence type="ECO:0000313" key="2">
    <source>
        <dbReference type="EMBL" id="EXC33627.1"/>
    </source>
</evidence>
<organism evidence="2 3">
    <name type="scientific">Morus notabilis</name>
    <dbReference type="NCBI Taxonomy" id="981085"/>
    <lineage>
        <taxon>Eukaryota</taxon>
        <taxon>Viridiplantae</taxon>
        <taxon>Streptophyta</taxon>
        <taxon>Embryophyta</taxon>
        <taxon>Tracheophyta</taxon>
        <taxon>Spermatophyta</taxon>
        <taxon>Magnoliopsida</taxon>
        <taxon>eudicotyledons</taxon>
        <taxon>Gunneridae</taxon>
        <taxon>Pentapetalae</taxon>
        <taxon>rosids</taxon>
        <taxon>fabids</taxon>
        <taxon>Rosales</taxon>
        <taxon>Moraceae</taxon>
        <taxon>Moreae</taxon>
        <taxon>Morus</taxon>
    </lineage>
</organism>
<sequence length="74" mass="8253">MFDNFTLTGLVCASHNVDFQPNGQPPISSTDKPISPELRSDATELPSFTPPRRLRTEEIPLVVNEFRIASRNAI</sequence>